<dbReference type="AlphaFoldDB" id="A0A0G1BDT4"/>
<proteinExistence type="predicted"/>
<dbReference type="Proteomes" id="UP000033986">
    <property type="component" value="Unassembled WGS sequence"/>
</dbReference>
<organism evidence="1 2">
    <name type="scientific">Candidatus Azambacteria bacterium GW2011_GWB1_42_17</name>
    <dbReference type="NCBI Taxonomy" id="1618615"/>
    <lineage>
        <taxon>Bacteria</taxon>
        <taxon>Candidatus Azamiibacteriota</taxon>
    </lineage>
</organism>
<evidence type="ECO:0000313" key="2">
    <source>
        <dbReference type="Proteomes" id="UP000033986"/>
    </source>
</evidence>
<comment type="caution">
    <text evidence="1">The sequence shown here is derived from an EMBL/GenBank/DDBJ whole genome shotgun (WGS) entry which is preliminary data.</text>
</comment>
<name>A0A0G1BDT4_9BACT</name>
<reference evidence="1 2" key="1">
    <citation type="journal article" date="2015" name="Nature">
        <title>rRNA introns, odd ribosomes, and small enigmatic genomes across a large radiation of phyla.</title>
        <authorList>
            <person name="Brown C.T."/>
            <person name="Hug L.A."/>
            <person name="Thomas B.C."/>
            <person name="Sharon I."/>
            <person name="Castelle C.J."/>
            <person name="Singh A."/>
            <person name="Wilkins M.J."/>
            <person name="Williams K.H."/>
            <person name="Banfield J.F."/>
        </authorList>
    </citation>
    <scope>NUCLEOTIDE SEQUENCE [LARGE SCALE GENOMIC DNA]</scope>
</reference>
<protein>
    <recommendedName>
        <fullName evidence="3">S23 ribosomal protein</fullName>
    </recommendedName>
</protein>
<sequence>MAIQHTNLAAGGWQKLSLLEQLGNIGGETSRALNWRDKDQKSYENAIYRALELLDLTICDPRWKNRLKEIVRARELLCDAILGGKEYKTSLNDLNRYFFHFALAARLLK</sequence>
<dbReference type="EMBL" id="LCDB01000007">
    <property type="protein sequence ID" value="KKS44536.1"/>
    <property type="molecule type" value="Genomic_DNA"/>
</dbReference>
<evidence type="ECO:0000313" key="1">
    <source>
        <dbReference type="EMBL" id="KKS44536.1"/>
    </source>
</evidence>
<accession>A0A0G1BDT4</accession>
<gene>
    <name evidence="1" type="ORF">UV07_C0007G0023</name>
</gene>
<evidence type="ECO:0008006" key="3">
    <source>
        <dbReference type="Google" id="ProtNLM"/>
    </source>
</evidence>